<proteinExistence type="predicted"/>
<dbReference type="AlphaFoldDB" id="A0A3B1DP81"/>
<accession>A0A3B1DP81</accession>
<name>A0A3B1DP81_9ZZZZ</name>
<dbReference type="EMBL" id="UOGJ01000110">
    <property type="protein sequence ID" value="VAX36780.1"/>
    <property type="molecule type" value="Genomic_DNA"/>
</dbReference>
<protein>
    <submittedName>
        <fullName evidence="1">Uncharacterized protein</fullName>
    </submittedName>
</protein>
<sequence>MNRSVVLVLISFLFVTHDAFAGGATKLLSRQEALEIAQMEPEVKGLYALNNGEFAECIEKEVLKPCESDWVTCVDDAWVVRFKVGEKCFVTHDGRLDVILLIDAISGKVISRFPESEYFLDRNYCKEDYDCLSLQKEGKRACLNFIYGQLLEGYQDEGCWCENNVCQIKD</sequence>
<organism evidence="1">
    <name type="scientific">hydrothermal vent metagenome</name>
    <dbReference type="NCBI Taxonomy" id="652676"/>
    <lineage>
        <taxon>unclassified sequences</taxon>
        <taxon>metagenomes</taxon>
        <taxon>ecological metagenomes</taxon>
    </lineage>
</organism>
<evidence type="ECO:0000313" key="1">
    <source>
        <dbReference type="EMBL" id="VAX36780.1"/>
    </source>
</evidence>
<reference evidence="1" key="1">
    <citation type="submission" date="2018-06" db="EMBL/GenBank/DDBJ databases">
        <authorList>
            <person name="Zhirakovskaya E."/>
        </authorList>
    </citation>
    <scope>NUCLEOTIDE SEQUENCE</scope>
</reference>
<gene>
    <name evidence="1" type="ORF">MNBD_UNCLBAC01-1288</name>
</gene>